<dbReference type="GO" id="GO:0016592">
    <property type="term" value="C:mediator complex"/>
    <property type="evidence" value="ECO:0007669"/>
    <property type="project" value="InterPro"/>
</dbReference>
<evidence type="ECO:0000256" key="4">
    <source>
        <dbReference type="ARBA" id="ARBA00022491"/>
    </source>
</evidence>
<comment type="caution">
    <text evidence="12">The sequence shown here is derived from an EMBL/GenBank/DDBJ whole genome shotgun (WGS) entry which is preliminary data.</text>
</comment>
<dbReference type="InterPro" id="IPR051139">
    <property type="entry name" value="Mediator_complx_sub13"/>
</dbReference>
<comment type="subunit">
    <text evidence="9">Component of the Mediator complex.</text>
</comment>
<dbReference type="Pfam" id="PF18296">
    <property type="entry name" value="MID_MedPIWI"/>
    <property type="match status" value="1"/>
</dbReference>
<comment type="function">
    <text evidence="9">Component of the Mediator complex, a coactivator involved in regulated transcription of nearly all RNA polymerase II-dependent genes. Mediator functions as a bridge to convey information from gene-specific regulatory proteins to the basal RNA polymerase II transcription machinery. Mediator is recruited to promoters by direct interactions with regulatory proteins and serves as a scaffold for the assembly of a functional preinitiation complex with RNA polymerase II and the general transcription factors.</text>
</comment>
<evidence type="ECO:0000256" key="2">
    <source>
        <dbReference type="ARBA" id="ARBA00009354"/>
    </source>
</evidence>
<dbReference type="InterPro" id="IPR041285">
    <property type="entry name" value="MID_MedPIWI"/>
</dbReference>
<dbReference type="GO" id="GO:0045944">
    <property type="term" value="P:positive regulation of transcription by RNA polymerase II"/>
    <property type="evidence" value="ECO:0007669"/>
    <property type="project" value="TreeGrafter"/>
</dbReference>
<dbReference type="Proteomes" id="UP001163046">
    <property type="component" value="Unassembled WGS sequence"/>
</dbReference>
<evidence type="ECO:0000256" key="1">
    <source>
        <dbReference type="ARBA" id="ARBA00004123"/>
    </source>
</evidence>
<keyword evidence="8 9" id="KW-0539">Nucleus</keyword>
<dbReference type="Pfam" id="PF06333">
    <property type="entry name" value="Med13_C"/>
    <property type="match status" value="1"/>
</dbReference>
<evidence type="ECO:0000256" key="5">
    <source>
        <dbReference type="ARBA" id="ARBA00023015"/>
    </source>
</evidence>
<keyword evidence="13" id="KW-1185">Reference proteome</keyword>
<evidence type="ECO:0000256" key="8">
    <source>
        <dbReference type="ARBA" id="ARBA00023242"/>
    </source>
</evidence>
<comment type="subcellular location">
    <subcellularLocation>
        <location evidence="1 9">Nucleus</location>
    </subcellularLocation>
</comment>
<dbReference type="EMBL" id="MU825728">
    <property type="protein sequence ID" value="KAJ7388030.1"/>
    <property type="molecule type" value="Genomic_DNA"/>
</dbReference>
<name>A0A9W9ZV01_9CNID</name>
<feature type="domain" description="MID" evidence="11">
    <location>
        <begin position="4"/>
        <end position="166"/>
    </location>
</feature>
<organism evidence="12 13">
    <name type="scientific">Desmophyllum pertusum</name>
    <dbReference type="NCBI Taxonomy" id="174260"/>
    <lineage>
        <taxon>Eukaryota</taxon>
        <taxon>Metazoa</taxon>
        <taxon>Cnidaria</taxon>
        <taxon>Anthozoa</taxon>
        <taxon>Hexacorallia</taxon>
        <taxon>Scleractinia</taxon>
        <taxon>Caryophylliina</taxon>
        <taxon>Caryophylliidae</taxon>
        <taxon>Desmophyllum</taxon>
    </lineage>
</organism>
<evidence type="ECO:0000259" key="11">
    <source>
        <dbReference type="Pfam" id="PF18296"/>
    </source>
</evidence>
<keyword evidence="6 9" id="KW-0010">Activator</keyword>
<reference evidence="12" key="1">
    <citation type="submission" date="2023-01" db="EMBL/GenBank/DDBJ databases">
        <title>Genome assembly of the deep-sea coral Lophelia pertusa.</title>
        <authorList>
            <person name="Herrera S."/>
            <person name="Cordes E."/>
        </authorList>
    </citation>
    <scope>NUCLEOTIDE SEQUENCE</scope>
    <source>
        <strain evidence="12">USNM1676648</strain>
        <tissue evidence="12">Polyp</tissue>
    </source>
</reference>
<dbReference type="InterPro" id="IPR009401">
    <property type="entry name" value="Med13_C"/>
</dbReference>
<dbReference type="GO" id="GO:0003713">
    <property type="term" value="F:transcription coactivator activity"/>
    <property type="evidence" value="ECO:0007669"/>
    <property type="project" value="TreeGrafter"/>
</dbReference>
<keyword evidence="7 9" id="KW-0804">Transcription</keyword>
<dbReference type="OrthoDB" id="103819at2759"/>
<keyword evidence="5 9" id="KW-0805">Transcription regulation</keyword>
<evidence type="ECO:0000313" key="12">
    <source>
        <dbReference type="EMBL" id="KAJ7388030.1"/>
    </source>
</evidence>
<evidence type="ECO:0000256" key="6">
    <source>
        <dbReference type="ARBA" id="ARBA00023159"/>
    </source>
</evidence>
<evidence type="ECO:0000256" key="7">
    <source>
        <dbReference type="ARBA" id="ARBA00023163"/>
    </source>
</evidence>
<gene>
    <name evidence="12" type="primary">MED13L_3</name>
    <name evidence="12" type="ORF">OS493_040285</name>
</gene>
<protein>
    <recommendedName>
        <fullName evidence="3 9">Mediator of RNA polymerase II transcription subunit 13</fullName>
    </recommendedName>
</protein>
<feature type="domain" description="Mediator complex subunit Med13 C-terminal" evidence="10">
    <location>
        <begin position="240"/>
        <end position="471"/>
    </location>
</feature>
<evidence type="ECO:0000256" key="3">
    <source>
        <dbReference type="ARBA" id="ARBA00019618"/>
    </source>
</evidence>
<sequence>MSRITRFFRDGILRIGQKSLKLAKEPVDDWFTLSRQSLNSTPKSFKHHLGPVSRFSESRTDTCWIVRRETNQMIKGIIQVLGTDGERPSGNRRLWSTVDKLSVLLFQWLGLQIQSILPSPFGEEGKVVPIQQILQVDTLTGSRDAAVTFVTQLKCLAFSVFSRCRKSLPLNLNAKSLTVFGPAARHEALLRQRELTIKFIIVHYFIVTAGKMLKSTQHHMSSATQYLWPLADSADETATSLMASIADASVLYCGYCLSHDDNYLLAVCTDSVGELIESCVISVEPCLRPDGRQRKTAARTKALIKLWEFCQGVIGNITDSLETDWKEILSKTSVLSGDQMFKDTCKTCFSMKQKNRPTILGTSLTSLETEPSIRLYMARGNAMENTNQLAKYHYGLLPKVSSLFEGVSNTRTSVGAVPKPDVSRTYIAVMPVASLKCSIGKRSNTKSHAPPDTTTETVVTDTDILLAGVDDYENDQDPLRHLFPLLKHISISSVTNHVAITFGFFTYAGNIFTSDTTNKVVSISRRICVILQFTKFRGSHHFSHYILLLPRLRQIPQLWNFMMKTGKTDFLFRKLRGTLFRLCTLGRCREHFGPVLLILKQAILLF</sequence>
<dbReference type="AlphaFoldDB" id="A0A9W9ZV01"/>
<comment type="similarity">
    <text evidence="2 9">Belongs to the Mediator complex subunit 13 family.</text>
</comment>
<accession>A0A9W9ZV01</accession>
<dbReference type="PANTHER" id="PTHR48249">
    <property type="entry name" value="MEDIATOR OF RNA POLYMERASE II TRANSCRIPTION SUBUNIT 13"/>
    <property type="match status" value="1"/>
</dbReference>
<evidence type="ECO:0000259" key="10">
    <source>
        <dbReference type="Pfam" id="PF06333"/>
    </source>
</evidence>
<evidence type="ECO:0000256" key="9">
    <source>
        <dbReference type="RuleBase" id="RU364134"/>
    </source>
</evidence>
<proteinExistence type="inferred from homology"/>
<dbReference type="PANTHER" id="PTHR48249:SF3">
    <property type="entry name" value="MEDIATOR OF RNA POLYMERASE II TRANSCRIPTION SUBUNIT 13"/>
    <property type="match status" value="1"/>
</dbReference>
<keyword evidence="4 9" id="KW-0678">Repressor</keyword>
<evidence type="ECO:0000313" key="13">
    <source>
        <dbReference type="Proteomes" id="UP001163046"/>
    </source>
</evidence>